<dbReference type="GO" id="GO:0046917">
    <property type="term" value="F:triphosphoribosyl-dephospho-CoA synthase activity"/>
    <property type="evidence" value="ECO:0007669"/>
    <property type="project" value="UniProtKB-UniRule"/>
</dbReference>
<sequence>MIQTDKLAYFSQLAIKALLYEVTLTPKPGLVDGANNGSHTDMTLTTFVDSTLALAPHFQRYLELGYSHHQKEPQELFELLRQEGILAEKSMFEATQGINTHKGVNFSFALLLGSTGAYLAQHPELLDNPSSFSAENSQAICQAIIPMTSHLIEMDLGDLQSKTELTYGEKLYLNYGIKGPRGEASQGYPSIGEKALPYLRQLAKTEMSSHEQQLRLLLFLMTFVEDANVIHRGSIEDMYQVQAESQALLKKNNTYEQIVCALEDYNCSMVKRNLSPGGSADLLALTFYFAFLEKLI</sequence>
<dbReference type="PANTHER" id="PTHR30201:SF2">
    <property type="entry name" value="2-(5''-TRIPHOSPHORIBOSYL)-3'-DEPHOSPHOCOENZYME-A SYNTHASE"/>
    <property type="match status" value="1"/>
</dbReference>
<proteinExistence type="inferred from homology"/>
<accession>A0A1L8MLM8</accession>
<gene>
    <name evidence="5" type="primary">citG</name>
    <name evidence="6" type="ORF">A9Q68_06720</name>
</gene>
<reference evidence="7" key="1">
    <citation type="submission" date="2016-06" db="EMBL/GenBank/DDBJ databases">
        <authorList>
            <person name="de Vries S.P.W."/>
            <person name="Hadjirin N.F."/>
            <person name="Lay E.M."/>
            <person name="Zadoks R.N."/>
            <person name="Peacock S.J."/>
            <person name="Parkhill J."/>
            <person name="Grant A.J."/>
            <person name="Mcdougall S."/>
            <person name="Holmes M.A."/>
        </authorList>
    </citation>
    <scope>NUCLEOTIDE SEQUENCE [LARGE SCALE GENOMIC DNA]</scope>
    <source>
        <strain evidence="7">NZ1587</strain>
    </source>
</reference>
<dbReference type="InterPro" id="IPR002736">
    <property type="entry name" value="CitG"/>
</dbReference>
<dbReference type="PANTHER" id="PTHR30201">
    <property type="entry name" value="TRIPHOSPHORIBOSYL-DEPHOSPHO-COA SYNTHASE"/>
    <property type="match status" value="1"/>
</dbReference>
<keyword evidence="4 5" id="KW-0067">ATP-binding</keyword>
<name>A0A1L8MLM8_9STRE</name>
<dbReference type="EC" id="2.4.2.52" evidence="5"/>
<protein>
    <recommendedName>
        <fullName evidence="5">Probable 2-(5''-triphosphoribosyl)-3'-dephosphocoenzyme-A synthase</fullName>
        <shortName evidence="5">2-(5''-triphosphoribosyl)-3'-dephospho-CoA synthase</shortName>
        <ecNumber evidence="5">2.4.2.52</ecNumber>
    </recommendedName>
</protein>
<dbReference type="AlphaFoldDB" id="A0A1L8MLM8"/>
<evidence type="ECO:0000256" key="4">
    <source>
        <dbReference type="ARBA" id="ARBA00022840"/>
    </source>
</evidence>
<dbReference type="NCBIfam" id="TIGR03125">
    <property type="entry name" value="citrate_citG"/>
    <property type="match status" value="1"/>
</dbReference>
<keyword evidence="2 5" id="KW-0808">Transferase</keyword>
<dbReference type="OrthoDB" id="114886at2"/>
<dbReference type="Gene3D" id="1.10.4200.10">
    <property type="entry name" value="Triphosphoribosyl-dephospho-CoA protein"/>
    <property type="match status" value="1"/>
</dbReference>
<comment type="catalytic activity">
    <reaction evidence="1 5">
        <text>3'-dephospho-CoA + ATP = 2'-(5''-triphospho-alpha-D-ribosyl)-3'-dephospho-CoA + adenine</text>
        <dbReference type="Rhea" id="RHEA:15117"/>
        <dbReference type="ChEBI" id="CHEBI:16708"/>
        <dbReference type="ChEBI" id="CHEBI:30616"/>
        <dbReference type="ChEBI" id="CHEBI:57328"/>
        <dbReference type="ChEBI" id="CHEBI:61378"/>
        <dbReference type="EC" id="2.4.2.52"/>
    </reaction>
</comment>
<dbReference type="Pfam" id="PF01874">
    <property type="entry name" value="CitG"/>
    <property type="match status" value="1"/>
</dbReference>
<dbReference type="RefSeq" id="WP_071793930.1">
    <property type="nucleotide sequence ID" value="NZ_LZDD01000002.1"/>
</dbReference>
<dbReference type="Proteomes" id="UP000182015">
    <property type="component" value="Unassembled WGS sequence"/>
</dbReference>
<dbReference type="STRING" id="1856638.A9Q68_06720"/>
<comment type="similarity">
    <text evidence="5">Belongs to the CitG/MdcB family.</text>
</comment>
<evidence type="ECO:0000313" key="6">
    <source>
        <dbReference type="EMBL" id="OJF71674.1"/>
    </source>
</evidence>
<evidence type="ECO:0000256" key="3">
    <source>
        <dbReference type="ARBA" id="ARBA00022741"/>
    </source>
</evidence>
<evidence type="ECO:0000256" key="2">
    <source>
        <dbReference type="ARBA" id="ARBA00022679"/>
    </source>
</evidence>
<dbReference type="EMBL" id="LZDD01000002">
    <property type="protein sequence ID" value="OJF71674.1"/>
    <property type="molecule type" value="Genomic_DNA"/>
</dbReference>
<evidence type="ECO:0000256" key="5">
    <source>
        <dbReference type="HAMAP-Rule" id="MF_00397"/>
    </source>
</evidence>
<keyword evidence="3 5" id="KW-0547">Nucleotide-binding</keyword>
<evidence type="ECO:0000256" key="1">
    <source>
        <dbReference type="ARBA" id="ARBA00001210"/>
    </source>
</evidence>
<organism evidence="6 7">
    <name type="scientific">Streptococcus bovimastitidis</name>
    <dbReference type="NCBI Taxonomy" id="1856638"/>
    <lineage>
        <taxon>Bacteria</taxon>
        <taxon>Bacillati</taxon>
        <taxon>Bacillota</taxon>
        <taxon>Bacilli</taxon>
        <taxon>Lactobacillales</taxon>
        <taxon>Streptococcaceae</taxon>
        <taxon>Streptococcus</taxon>
    </lineage>
</organism>
<dbReference type="InterPro" id="IPR017551">
    <property type="entry name" value="TriPribosyl-deP-CoA_syn_CitG"/>
</dbReference>
<evidence type="ECO:0000313" key="7">
    <source>
        <dbReference type="Proteomes" id="UP000182015"/>
    </source>
</evidence>
<keyword evidence="7" id="KW-1185">Reference proteome</keyword>
<dbReference type="GO" id="GO:0051191">
    <property type="term" value="P:prosthetic group biosynthetic process"/>
    <property type="evidence" value="ECO:0007669"/>
    <property type="project" value="TreeGrafter"/>
</dbReference>
<dbReference type="HAMAP" id="MF_00397">
    <property type="entry name" value="CitG"/>
    <property type="match status" value="1"/>
</dbReference>
<comment type="caution">
    <text evidence="6">The sequence shown here is derived from an EMBL/GenBank/DDBJ whole genome shotgun (WGS) entry which is preliminary data.</text>
</comment>
<dbReference type="GO" id="GO:0005524">
    <property type="term" value="F:ATP binding"/>
    <property type="evidence" value="ECO:0007669"/>
    <property type="project" value="UniProtKB-KW"/>
</dbReference>